<feature type="transmembrane region" description="Helical" evidence="6">
    <location>
        <begin position="219"/>
        <end position="241"/>
    </location>
</feature>
<keyword evidence="4 6" id="KW-1133">Transmembrane helix</keyword>
<evidence type="ECO:0000313" key="8">
    <source>
        <dbReference type="Proteomes" id="UP000054770"/>
    </source>
</evidence>
<comment type="subcellular location">
    <subcellularLocation>
        <location evidence="1">Cell membrane</location>
        <topology evidence="1">Multi-pass membrane protein</topology>
    </subcellularLocation>
</comment>
<feature type="transmembrane region" description="Helical" evidence="6">
    <location>
        <begin position="312"/>
        <end position="338"/>
    </location>
</feature>
<keyword evidence="3 6" id="KW-0812">Transmembrane</keyword>
<feature type="transmembrane region" description="Helical" evidence="6">
    <location>
        <begin position="286"/>
        <end position="306"/>
    </location>
</feature>
<feature type="transmembrane region" description="Helical" evidence="6">
    <location>
        <begin position="111"/>
        <end position="129"/>
    </location>
</feature>
<gene>
    <name evidence="7" type="ORF">AWB68_01195</name>
</gene>
<evidence type="ECO:0000256" key="4">
    <source>
        <dbReference type="ARBA" id="ARBA00022989"/>
    </source>
</evidence>
<dbReference type="RefSeq" id="WP_087643431.1">
    <property type="nucleotide sequence ID" value="NZ_FCON02000009.1"/>
</dbReference>
<evidence type="ECO:0000313" key="7">
    <source>
        <dbReference type="EMBL" id="SAL26180.1"/>
    </source>
</evidence>
<dbReference type="EMBL" id="FCON02000009">
    <property type="protein sequence ID" value="SAL26180.1"/>
    <property type="molecule type" value="Genomic_DNA"/>
</dbReference>
<sequence length="346" mass="36258">MGRLVDATPRKKALLCAGQLTVLLFTMTAIAVHHYAIAIGDFSMLIALTIALAGASLLAGGALDYFLRICIPDGARARRIASMNIVTQIALITGTGAAGFAASIMTIETALIIPSLCAATCAILCLLCLPDLRVGKSAEHKRTGWGAIHAVLYFQFPVLFSIACCGALVFSIGQVTNMLLPGLIAFFLKLGSINYSTIEAAWSIGAFSVSACLAMMKKALGGGIGCDLLIISSMSVVLALVPFAPAFSVLIAMHFALGAGFAFVRIRTETRFLEDCPVHLLGRFRANSMALTSVAGLLIYCIPLIWSDALISSLYLSIAAVILVAAVILLAVSPSVLLTKSRASSK</sequence>
<evidence type="ECO:0000256" key="3">
    <source>
        <dbReference type="ARBA" id="ARBA00022692"/>
    </source>
</evidence>
<dbReference type="PANTHER" id="PTHR23513:SF11">
    <property type="entry name" value="STAPHYLOFERRIN A TRANSPORTER"/>
    <property type="match status" value="1"/>
</dbReference>
<evidence type="ECO:0000256" key="2">
    <source>
        <dbReference type="ARBA" id="ARBA00022475"/>
    </source>
</evidence>
<dbReference type="Proteomes" id="UP000054770">
    <property type="component" value="Unassembled WGS sequence"/>
</dbReference>
<dbReference type="PANTHER" id="PTHR23513">
    <property type="entry name" value="INTEGRAL MEMBRANE EFFLUX PROTEIN-RELATED"/>
    <property type="match status" value="1"/>
</dbReference>
<proteinExistence type="predicted"/>
<protein>
    <recommendedName>
        <fullName evidence="9">Major Facilitator Superfamily protein</fullName>
    </recommendedName>
</protein>
<dbReference type="SUPFAM" id="SSF103473">
    <property type="entry name" value="MFS general substrate transporter"/>
    <property type="match status" value="1"/>
</dbReference>
<keyword evidence="8" id="KW-1185">Reference proteome</keyword>
<dbReference type="OrthoDB" id="9128642at2"/>
<evidence type="ECO:0008006" key="9">
    <source>
        <dbReference type="Google" id="ProtNLM"/>
    </source>
</evidence>
<dbReference type="InterPro" id="IPR036259">
    <property type="entry name" value="MFS_trans_sf"/>
</dbReference>
<organism evidence="7 8">
    <name type="scientific">Caballeronia choica</name>
    <dbReference type="NCBI Taxonomy" id="326476"/>
    <lineage>
        <taxon>Bacteria</taxon>
        <taxon>Pseudomonadati</taxon>
        <taxon>Pseudomonadota</taxon>
        <taxon>Betaproteobacteria</taxon>
        <taxon>Burkholderiales</taxon>
        <taxon>Burkholderiaceae</taxon>
        <taxon>Caballeronia</taxon>
    </lineage>
</organism>
<feature type="transmembrane region" description="Helical" evidence="6">
    <location>
        <begin position="247"/>
        <end position="266"/>
    </location>
</feature>
<evidence type="ECO:0000256" key="6">
    <source>
        <dbReference type="SAM" id="Phobius"/>
    </source>
</evidence>
<dbReference type="AlphaFoldDB" id="A0A158G432"/>
<comment type="caution">
    <text evidence="7">The sequence shown here is derived from an EMBL/GenBank/DDBJ whole genome shotgun (WGS) entry which is preliminary data.</text>
</comment>
<dbReference type="GO" id="GO:0005886">
    <property type="term" value="C:plasma membrane"/>
    <property type="evidence" value="ECO:0007669"/>
    <property type="project" value="UniProtKB-SubCell"/>
</dbReference>
<name>A0A158G432_9BURK</name>
<evidence type="ECO:0000256" key="1">
    <source>
        <dbReference type="ARBA" id="ARBA00004651"/>
    </source>
</evidence>
<keyword evidence="5 6" id="KW-0472">Membrane</keyword>
<reference evidence="7" key="1">
    <citation type="submission" date="2016-01" db="EMBL/GenBank/DDBJ databases">
        <authorList>
            <person name="Peeters C."/>
        </authorList>
    </citation>
    <scope>NUCLEOTIDE SEQUENCE [LARGE SCALE GENOMIC DNA]</scope>
    <source>
        <strain evidence="7">LMG 22940</strain>
    </source>
</reference>
<keyword evidence="2" id="KW-1003">Cell membrane</keyword>
<feature type="transmembrane region" description="Helical" evidence="6">
    <location>
        <begin position="12"/>
        <end position="36"/>
    </location>
</feature>
<evidence type="ECO:0000256" key="5">
    <source>
        <dbReference type="ARBA" id="ARBA00023136"/>
    </source>
</evidence>
<feature type="transmembrane region" description="Helical" evidence="6">
    <location>
        <begin position="150"/>
        <end position="172"/>
    </location>
</feature>
<feature type="transmembrane region" description="Helical" evidence="6">
    <location>
        <begin position="42"/>
        <end position="65"/>
    </location>
</feature>
<dbReference type="Gene3D" id="1.20.1250.20">
    <property type="entry name" value="MFS general substrate transporter like domains"/>
    <property type="match status" value="1"/>
</dbReference>
<feature type="transmembrane region" description="Helical" evidence="6">
    <location>
        <begin position="85"/>
        <end position="105"/>
    </location>
</feature>
<accession>A0A158G432</accession>